<proteinExistence type="predicted"/>
<dbReference type="EMBL" id="PIPP01000004">
    <property type="protein sequence ID" value="RUO36096.1"/>
    <property type="molecule type" value="Genomic_DNA"/>
</dbReference>
<accession>A0A432WQM1</accession>
<protein>
    <submittedName>
        <fullName evidence="1">Uncharacterized protein</fullName>
    </submittedName>
</protein>
<dbReference type="RefSeq" id="WP_126808080.1">
    <property type="nucleotide sequence ID" value="NZ_PIPP01000004.1"/>
</dbReference>
<comment type="caution">
    <text evidence="1">The sequence shown here is derived from an EMBL/GenBank/DDBJ whole genome shotgun (WGS) entry which is preliminary data.</text>
</comment>
<dbReference type="OrthoDB" id="1492993at2"/>
<evidence type="ECO:0000313" key="2">
    <source>
        <dbReference type="Proteomes" id="UP000286934"/>
    </source>
</evidence>
<dbReference type="AlphaFoldDB" id="A0A432WQM1"/>
<name>A0A432WQM1_9GAMM</name>
<sequence>MKKVKWYRNPEMIVALSALFIGLLTAVISVYSASVDREYARASVWPKLELFRSYSGEEFSYGVANKGTGPAIIQYAKVSVGSKPIKRWSEVSEFSNITQSHINSITVPSGQTVTPLHYRGELISDILEFDEKINIELCYCSIYQECWIVNRSNETQQVKQCMVSSEEAFVQ</sequence>
<organism evidence="1 2">
    <name type="scientific">Aliidiomarina shirensis</name>
    <dbReference type="NCBI Taxonomy" id="1048642"/>
    <lineage>
        <taxon>Bacteria</taxon>
        <taxon>Pseudomonadati</taxon>
        <taxon>Pseudomonadota</taxon>
        <taxon>Gammaproteobacteria</taxon>
        <taxon>Alteromonadales</taxon>
        <taxon>Idiomarinaceae</taxon>
        <taxon>Aliidiomarina</taxon>
    </lineage>
</organism>
<reference evidence="2" key="1">
    <citation type="journal article" date="2018" name="Front. Microbiol.">
        <title>Genome-Based Analysis Reveals the Taxonomy and Diversity of the Family Idiomarinaceae.</title>
        <authorList>
            <person name="Liu Y."/>
            <person name="Lai Q."/>
            <person name="Shao Z."/>
        </authorList>
    </citation>
    <scope>NUCLEOTIDE SEQUENCE [LARGE SCALE GENOMIC DNA]</scope>
    <source>
        <strain evidence="2">AIS</strain>
    </source>
</reference>
<dbReference type="Proteomes" id="UP000286934">
    <property type="component" value="Unassembled WGS sequence"/>
</dbReference>
<keyword evidence="2" id="KW-1185">Reference proteome</keyword>
<gene>
    <name evidence="1" type="ORF">CWE13_09480</name>
</gene>
<evidence type="ECO:0000313" key="1">
    <source>
        <dbReference type="EMBL" id="RUO36096.1"/>
    </source>
</evidence>